<keyword evidence="3" id="KW-1185">Reference proteome</keyword>
<dbReference type="AlphaFoldDB" id="A0A084QCA0"/>
<protein>
    <submittedName>
        <fullName evidence="2">Uncharacterized protein</fullName>
    </submittedName>
</protein>
<feature type="region of interest" description="Disordered" evidence="1">
    <location>
        <begin position="231"/>
        <end position="265"/>
    </location>
</feature>
<dbReference type="HOGENOM" id="CLU_937420_0_0_1"/>
<dbReference type="EMBL" id="KL660849">
    <property type="protein sequence ID" value="KFA61585.1"/>
    <property type="molecule type" value="Genomic_DNA"/>
</dbReference>
<organism evidence="2 3">
    <name type="scientific">Stachybotrys chlorohalonatus (strain IBT 40285)</name>
    <dbReference type="NCBI Taxonomy" id="1283841"/>
    <lineage>
        <taxon>Eukaryota</taxon>
        <taxon>Fungi</taxon>
        <taxon>Dikarya</taxon>
        <taxon>Ascomycota</taxon>
        <taxon>Pezizomycotina</taxon>
        <taxon>Sordariomycetes</taxon>
        <taxon>Hypocreomycetidae</taxon>
        <taxon>Hypocreales</taxon>
        <taxon>Stachybotryaceae</taxon>
        <taxon>Stachybotrys</taxon>
    </lineage>
</organism>
<evidence type="ECO:0000256" key="1">
    <source>
        <dbReference type="SAM" id="MobiDB-lite"/>
    </source>
</evidence>
<reference evidence="2 3" key="1">
    <citation type="journal article" date="2014" name="BMC Genomics">
        <title>Comparative genome sequencing reveals chemotype-specific gene clusters in the toxigenic black mold Stachybotrys.</title>
        <authorList>
            <person name="Semeiks J."/>
            <person name="Borek D."/>
            <person name="Otwinowski Z."/>
            <person name="Grishin N.V."/>
        </authorList>
    </citation>
    <scope>NUCLEOTIDE SEQUENCE [LARGE SCALE GENOMIC DNA]</scope>
    <source>
        <strain evidence="2 3">IBT 40285</strain>
    </source>
</reference>
<feature type="region of interest" description="Disordered" evidence="1">
    <location>
        <begin position="113"/>
        <end position="145"/>
    </location>
</feature>
<proteinExistence type="predicted"/>
<gene>
    <name evidence="2" type="ORF">S40285_10164</name>
</gene>
<dbReference type="Proteomes" id="UP000028524">
    <property type="component" value="Unassembled WGS sequence"/>
</dbReference>
<feature type="region of interest" description="Disordered" evidence="1">
    <location>
        <begin position="63"/>
        <end position="93"/>
    </location>
</feature>
<name>A0A084QCA0_STAC4</name>
<accession>A0A084QCA0</accession>
<sequence length="297" mass="31355">MTRSVDAVIAPPYPFASAAVLRHADAEAHSDSSIPIHHTLFCTEQTAFTAASTLIHVTRLEARSGNGAEQSRRFAASHWGTGHPASENHPLAQNSTTAASPLLFQGKTHTFYSPPQSLDLSGKPMRMNDDGSGGGGGGGDDRSLKRMEHSNTIRGKARASAGWGNARHRLAVTPSSYNIIATGVTTGQAGPGQDPGCLVGRLIWWVAPNHPNQAIPTRRLAGALSALSLSCRRSRPPSPAAASKEDAQGRARGSKQHQPPDYVSNNNSRVPSAGLLFPTLAWLVVHGHCPQLLLICG</sequence>
<evidence type="ECO:0000313" key="3">
    <source>
        <dbReference type="Proteomes" id="UP000028524"/>
    </source>
</evidence>
<dbReference type="InParanoid" id="A0A084QCA0"/>
<evidence type="ECO:0000313" key="2">
    <source>
        <dbReference type="EMBL" id="KFA61585.1"/>
    </source>
</evidence>